<evidence type="ECO:0000256" key="5">
    <source>
        <dbReference type="PROSITE-ProRule" id="PRU00117"/>
    </source>
</evidence>
<comment type="caution">
    <text evidence="8">The sequence shown here is derived from an EMBL/GenBank/DDBJ whole genome shotgun (WGS) entry which is preliminary data.</text>
</comment>
<reference evidence="8 9" key="1">
    <citation type="submission" date="2018-06" db="EMBL/GenBank/DDBJ databases">
        <title>Whole genome sequencing of Candida tropicalis (genome annotated by CSBL at Korea University).</title>
        <authorList>
            <person name="Ahn J."/>
        </authorList>
    </citation>
    <scope>NUCLEOTIDE SEQUENCE [LARGE SCALE GENOMIC DNA]</scope>
    <source>
        <strain evidence="8 9">ATCC 20962</strain>
    </source>
</reference>
<dbReference type="InterPro" id="IPR004087">
    <property type="entry name" value="KH_dom"/>
</dbReference>
<dbReference type="Pfam" id="PF00013">
    <property type="entry name" value="KH_1"/>
    <property type="match status" value="6"/>
</dbReference>
<name>A0A367YDB2_9ASCO</name>
<feature type="region of interest" description="Disordered" evidence="6">
    <location>
        <begin position="1"/>
        <end position="105"/>
    </location>
</feature>
<dbReference type="SMART" id="SM00322">
    <property type="entry name" value="KH"/>
    <property type="match status" value="8"/>
</dbReference>
<feature type="domain" description="K Homology" evidence="7">
    <location>
        <begin position="876"/>
        <end position="954"/>
    </location>
</feature>
<feature type="domain" description="K Homology" evidence="7">
    <location>
        <begin position="1128"/>
        <end position="1210"/>
    </location>
</feature>
<accession>A0A367YDB2</accession>
<dbReference type="PANTHER" id="PTHR10627">
    <property type="entry name" value="SCP160"/>
    <property type="match status" value="1"/>
</dbReference>
<feature type="domain" description="K Homology" evidence="7">
    <location>
        <begin position="642"/>
        <end position="716"/>
    </location>
</feature>
<dbReference type="GO" id="GO:0005737">
    <property type="term" value="C:cytoplasm"/>
    <property type="evidence" value="ECO:0007669"/>
    <property type="project" value="TreeGrafter"/>
</dbReference>
<feature type="domain" description="K Homology" evidence="7">
    <location>
        <begin position="181"/>
        <end position="265"/>
    </location>
</feature>
<keyword evidence="2" id="KW-0963">Cytoplasm</keyword>
<keyword evidence="9" id="KW-1185">Reference proteome</keyword>
<dbReference type="InterPro" id="IPR036612">
    <property type="entry name" value="KH_dom_type_1_sf"/>
</dbReference>
<dbReference type="Gene3D" id="3.30.1370.10">
    <property type="entry name" value="K Homology domain, type 1"/>
    <property type="match status" value="8"/>
</dbReference>
<feature type="domain" description="K Homology" evidence="7">
    <location>
        <begin position="566"/>
        <end position="635"/>
    </location>
</feature>
<evidence type="ECO:0000256" key="4">
    <source>
        <dbReference type="ARBA" id="ARBA00022884"/>
    </source>
</evidence>
<evidence type="ECO:0000313" key="8">
    <source>
        <dbReference type="EMBL" id="RCK63011.1"/>
    </source>
</evidence>
<gene>
    <name evidence="8" type="ORF">Cantr_09822</name>
</gene>
<feature type="domain" description="K Homology" evidence="7">
    <location>
        <begin position="801"/>
        <end position="872"/>
    </location>
</feature>
<dbReference type="OrthoDB" id="10027144at2759"/>
<dbReference type="Proteomes" id="UP000253472">
    <property type="component" value="Unassembled WGS sequence"/>
</dbReference>
<dbReference type="AlphaFoldDB" id="A0A367YDB2"/>
<dbReference type="PROSITE" id="PS50084">
    <property type="entry name" value="KH_TYPE_1"/>
    <property type="match status" value="7"/>
</dbReference>
<organism evidence="8 9">
    <name type="scientific">Candida viswanathii</name>
    <dbReference type="NCBI Taxonomy" id="5486"/>
    <lineage>
        <taxon>Eukaryota</taxon>
        <taxon>Fungi</taxon>
        <taxon>Dikarya</taxon>
        <taxon>Ascomycota</taxon>
        <taxon>Saccharomycotina</taxon>
        <taxon>Pichiomycetes</taxon>
        <taxon>Debaryomycetaceae</taxon>
        <taxon>Candida/Lodderomyces clade</taxon>
        <taxon>Candida</taxon>
    </lineage>
</organism>
<dbReference type="STRING" id="5486.A0A367YDB2"/>
<sequence>MPTPAEIIAARHQNRDNVVEETYEDQLAAASPSPAPSTTTTAKPSLSDESAFPALGGGRKSASPAPNAAANAASSSTWGPLMKTPVHSSTPSPAPVQTPRQTNGLKSKVSTIQEAFSLDVEDQLNVARPEFIKILTFVKQETKTNIECTTSQHTKKRTFLITGRPDEVKLAKRLVIKKLTKPVKITFTIPAKLRSRVIGQGGKNLKPIILANEVKIEIGDVVEGGDDEDTEDDEDDIFAKTVQVTIDGDIEGSKRAKNQILAIVKEETKNLSAKVAVDEKVKPFAAVELKPIVEQYSTLEFAIPDYKSGRTSIVIVGERDLVLEAKPEVKAALDKLASKITVVEVPIPKTKHQFLPIDDVLEEHNVLIQLPKEGETAVKFIGEKKKIGAAQTSAQKTTSQYKVETLDMSKAHKGNLKHVKAVAAVLTSTGAFDEIARANEVTIQAPSIKELEVSSTIPIEIVSKGDDEKIKVARKAIVNQVNKITPDQTKTIEDIDEFLLGKVDETIKDVAKEQGVTYVVLGNDITLFCLDQSSEDADDFDDVPSSDAAFKKVDDALNKLRELAANLTSANLSVPSKEQEQISGPRGTTLRSILASIEPNTVTVKLHHPSVDEVYVHGLKASVATVKKEIEGVIADAEEFGSDYTSTVAVPSQVLSRLIGKNGANLNQLRDEFGTRIDVPDEKDEVKDKSAKTDVTISGIKRNVEETKVRVAALAKKWADETLVRLRVESQYHRRMIGPRAVYINRLQDKYNVKIRFPSDTSANFADAPNNKDEVTIKGPSKGVAKAEEELKELYAFEKENGFKQNIQIPLKAIARVIGKSGETINDIADGTGIEYTFKRENEEANGYSEVELTGSKSALQEAAAKIQEIIDEIENFVSRTIKVDPIYHRDLIGPGGSIMKEIISGAGGDEVPRNRQYKLLNIPNEGSGSDEVTSQGDKAIVDKIVAAVEKIIAEKKASVTEEVDVPKEKHRLIIGPSGSIRHSLQNEFGVTIDIPRPNDESTIVKVSGLPDKIAGARAKIEELTKDDWNESIDVPAVYHTLVSERGAIFKKLKTDYNVEVAHGNFTRQANKLSSAGVPAPPESAYPEGSEAFKFTVVAAEDTNGSTPQGIIPWRLKGSEDNTAKAAKLITERLELAKNAKSVGWFYASQPSVFSKVIGPQGSKVNQIRKKSNTFITIPRANDKNAANFIYLVGDEENLKVAKTEIESLL</sequence>
<evidence type="ECO:0000259" key="7">
    <source>
        <dbReference type="SMART" id="SM00322"/>
    </source>
</evidence>
<evidence type="ECO:0000313" key="9">
    <source>
        <dbReference type="Proteomes" id="UP000253472"/>
    </source>
</evidence>
<dbReference type="InterPro" id="IPR004088">
    <property type="entry name" value="KH_dom_type_1"/>
</dbReference>
<proteinExistence type="predicted"/>
<keyword evidence="4 5" id="KW-0694">RNA-binding</keyword>
<dbReference type="Pfam" id="PF24668">
    <property type="entry name" value="KH_Vigilin"/>
    <property type="match status" value="1"/>
</dbReference>
<dbReference type="InterPro" id="IPR057778">
    <property type="entry name" value="KH_Vigilin_N"/>
</dbReference>
<feature type="domain" description="K Homology" evidence="7">
    <location>
        <begin position="720"/>
        <end position="796"/>
    </location>
</feature>
<dbReference type="GO" id="GO:0003729">
    <property type="term" value="F:mRNA binding"/>
    <property type="evidence" value="ECO:0007669"/>
    <property type="project" value="TreeGrafter"/>
</dbReference>
<keyword evidence="3" id="KW-0677">Repeat</keyword>
<evidence type="ECO:0000256" key="6">
    <source>
        <dbReference type="SAM" id="MobiDB-lite"/>
    </source>
</evidence>
<evidence type="ECO:0000256" key="2">
    <source>
        <dbReference type="ARBA" id="ARBA00022490"/>
    </source>
</evidence>
<dbReference type="SUPFAM" id="SSF54791">
    <property type="entry name" value="Eukaryotic type KH-domain (KH-domain type I)"/>
    <property type="match status" value="6"/>
</dbReference>
<protein>
    <recommendedName>
        <fullName evidence="7">K Homology domain-containing protein</fullName>
    </recommendedName>
</protein>
<dbReference type="EMBL" id="QLNQ01000024">
    <property type="protein sequence ID" value="RCK63011.1"/>
    <property type="molecule type" value="Genomic_DNA"/>
</dbReference>
<comment type="subcellular location">
    <subcellularLocation>
        <location evidence="1">Cytoplasm</location>
    </subcellularLocation>
</comment>
<evidence type="ECO:0000256" key="1">
    <source>
        <dbReference type="ARBA" id="ARBA00004496"/>
    </source>
</evidence>
<feature type="compositionally biased region" description="Low complexity" evidence="6">
    <location>
        <begin position="61"/>
        <end position="76"/>
    </location>
</feature>
<dbReference type="PANTHER" id="PTHR10627:SF31">
    <property type="entry name" value="DODECA-SATELLITE-BINDING PROTEIN 1, ISOFORM A"/>
    <property type="match status" value="1"/>
</dbReference>
<evidence type="ECO:0000256" key="3">
    <source>
        <dbReference type="ARBA" id="ARBA00022737"/>
    </source>
</evidence>
<feature type="compositionally biased region" description="Low complexity" evidence="6">
    <location>
        <begin position="28"/>
        <end position="45"/>
    </location>
</feature>
<feature type="domain" description="K Homology" evidence="7">
    <location>
        <begin position="958"/>
        <end position="1026"/>
    </location>
</feature>